<name>A0A7G9YSD0_9EURY</name>
<dbReference type="PANTHER" id="PTHR30217">
    <property type="entry name" value="PEPTIDASE U32 FAMILY"/>
    <property type="match status" value="1"/>
</dbReference>
<dbReference type="EMBL" id="MT631455">
    <property type="protein sequence ID" value="QNO50914.1"/>
    <property type="molecule type" value="Genomic_DNA"/>
</dbReference>
<evidence type="ECO:0000313" key="1">
    <source>
        <dbReference type="EMBL" id="QNO50914.1"/>
    </source>
</evidence>
<sequence length="633" mass="70443">MKKVEVLSPIGGRKSLKPAVENGADAVYFGVGRFNARQRAESFSVKELRDAVAYAHDNGVRAYGAFNILIKNSELREFFYTISDAYASGIDGIIIQHISFARILKDAFPDLRIHMSTQAGITNTGYSDLLFGADRVTIPREFSLAELKYFVDKIGLETEVFVHGALCFSYSGQCLFSSLLGGRSGNRGVCAQPCRKRYNNSYLLSTKELCLADRIPEIISAGVTSLKIEGRLRSPQYTALATRVYRLSVDSHYAGNFRLPEQELKELALVFNRGFTEGYMFGARELIASDSPKNRGVFLGLIEEDTMITLHEDLAVSDGISIWTKNGIDGAVIKRVEKDGGSVDSASTGERIKLFIRADTGDRIYKTSSRKKAQYAPLKPKPKIGTPVRSKQRLQIPEIEKTESDGLEILAKVYSKEDAMGASRAGADYVFYSVFAHDFHDADALPYIPRILSDSNAKYAISMVKDSEAVLLGNGGLLSALSGSKIYLDYSTNVFNDIDMAFVKGAVPIISLELNCEELQEFENKNFAVLVHGRPVLMTTKYPLKVRSLKDERGFAFPVRKEFNYTQILNSLPIGIFNGITMLRDSGIMKFFLDLTDGKAEKIIRLYRDILDGKPVKKSVRRKHTRGHFNRGV</sequence>
<proteinExistence type="predicted"/>
<dbReference type="InterPro" id="IPR001539">
    <property type="entry name" value="Peptidase_U32"/>
</dbReference>
<evidence type="ECO:0008006" key="2">
    <source>
        <dbReference type="Google" id="ProtNLM"/>
    </source>
</evidence>
<dbReference type="Pfam" id="PF01136">
    <property type="entry name" value="Peptidase_U32"/>
    <property type="match status" value="1"/>
</dbReference>
<protein>
    <recommendedName>
        <fullName evidence="2">Peptidase U32 collagenase domain-containing protein</fullName>
    </recommendedName>
</protein>
<dbReference type="InterPro" id="IPR051454">
    <property type="entry name" value="RNA/ubiquinone_mod_enzymes"/>
</dbReference>
<dbReference type="PANTHER" id="PTHR30217:SF10">
    <property type="entry name" value="23S RRNA 5-HYDROXYCYTIDINE C2501 SYNTHASE"/>
    <property type="match status" value="1"/>
</dbReference>
<accession>A0A7G9YSD0</accession>
<gene>
    <name evidence="1" type="ORF">LELLBOIK_00029</name>
</gene>
<organism evidence="1">
    <name type="scientific">Candidatus Methanophagaceae archaeon ANME-1 ERB6</name>
    <dbReference type="NCBI Taxonomy" id="2759912"/>
    <lineage>
        <taxon>Archaea</taxon>
        <taxon>Methanobacteriati</taxon>
        <taxon>Methanobacteriota</taxon>
        <taxon>Stenosarchaea group</taxon>
        <taxon>Methanomicrobia</taxon>
        <taxon>Candidatus Methanophagales</taxon>
        <taxon>Candidatus Methanophagaceae</taxon>
    </lineage>
</organism>
<reference evidence="1" key="1">
    <citation type="submission" date="2020-06" db="EMBL/GenBank/DDBJ databases">
        <title>Unique genomic features of the anaerobic methanotrophic archaea.</title>
        <authorList>
            <person name="Chadwick G.L."/>
            <person name="Skennerton C.T."/>
            <person name="Laso-Perez R."/>
            <person name="Leu A.O."/>
            <person name="Speth D.R."/>
            <person name="Yu H."/>
            <person name="Morgan-Lang C."/>
            <person name="Hatzenpichler R."/>
            <person name="Goudeau D."/>
            <person name="Malmstrom R."/>
            <person name="Brazelton W.J."/>
            <person name="Woyke T."/>
            <person name="Hallam S.J."/>
            <person name="Tyson G.W."/>
            <person name="Wegener G."/>
            <person name="Boetius A."/>
            <person name="Orphan V."/>
        </authorList>
    </citation>
    <scope>NUCLEOTIDE SEQUENCE</scope>
</reference>
<dbReference type="AlphaFoldDB" id="A0A7G9YSD0"/>